<feature type="domain" description="ChrB N-terminal" evidence="2">
    <location>
        <begin position="19"/>
        <end position="106"/>
    </location>
</feature>
<sequence>MTPWILCIHNIPPKPPYLRAKVARRLAALGAVAIKNAVYVLPDNAAHRDGLMWLAKEIEDGGGRAFVCAASFDVQAGGMGNDQIESLFVQARDEDYRALAVESRPVFENLGEARDADAARREEVAGWLHQMQTRFEAVRAIDFFGAAGREAVEGILDGAQRWLRLAGTSGDGMGSGSELLDVSAYVKRTWVTRPGIHVDRMASAWLIRRFIDPQARFRFDGEAAAAEDLRFDMPGAEFTHEGELCTFEVMVRRFGLDADPALGIVAAIIHDVDLDEARPARPESPGIGALINGITLRTDQDWERLEQGVRVFDDLLEYFRRTVRRQPGQNQPS</sequence>
<dbReference type="HOGENOM" id="CLU_079058_0_0_7"/>
<accession>C7LT02</accession>
<dbReference type="STRING" id="525897.Dbac_2675"/>
<protein>
    <submittedName>
        <fullName evidence="3">ChrB protein</fullName>
    </submittedName>
</protein>
<dbReference type="EMBL" id="CP001629">
    <property type="protein sequence ID" value="ACU90752.1"/>
    <property type="molecule type" value="Genomic_DNA"/>
</dbReference>
<proteinExistence type="predicted"/>
<dbReference type="Proteomes" id="UP000002216">
    <property type="component" value="Chromosome"/>
</dbReference>
<dbReference type="Pfam" id="PF20229">
    <property type="entry name" value="ChrB_N"/>
    <property type="match status" value="1"/>
</dbReference>
<keyword evidence="4" id="KW-1185">Reference proteome</keyword>
<dbReference type="Pfam" id="PF09828">
    <property type="entry name" value="ChrB_C"/>
    <property type="match status" value="1"/>
</dbReference>
<dbReference type="RefSeq" id="WP_015774841.1">
    <property type="nucleotide sequence ID" value="NC_013173.1"/>
</dbReference>
<evidence type="ECO:0000313" key="3">
    <source>
        <dbReference type="EMBL" id="ACU90752.1"/>
    </source>
</evidence>
<evidence type="ECO:0000259" key="1">
    <source>
        <dbReference type="Pfam" id="PF09828"/>
    </source>
</evidence>
<dbReference type="AlphaFoldDB" id="C7LT02"/>
<dbReference type="eggNOG" id="COG4275">
    <property type="taxonomic scope" value="Bacteria"/>
</dbReference>
<name>C7LT02_DESBD</name>
<dbReference type="KEGG" id="dba:Dbac_2675"/>
<evidence type="ECO:0000313" key="4">
    <source>
        <dbReference type="Proteomes" id="UP000002216"/>
    </source>
</evidence>
<organism evidence="3 4">
    <name type="scientific">Desulfomicrobium baculatum (strain DSM 4028 / VKM B-1378 / X)</name>
    <name type="common">Desulfovibrio baculatus</name>
    <dbReference type="NCBI Taxonomy" id="525897"/>
    <lineage>
        <taxon>Bacteria</taxon>
        <taxon>Pseudomonadati</taxon>
        <taxon>Thermodesulfobacteriota</taxon>
        <taxon>Desulfovibrionia</taxon>
        <taxon>Desulfovibrionales</taxon>
        <taxon>Desulfomicrobiaceae</taxon>
        <taxon>Desulfomicrobium</taxon>
    </lineage>
</organism>
<dbReference type="InterPro" id="IPR018634">
    <property type="entry name" value="ChrB_C"/>
</dbReference>
<gene>
    <name evidence="3" type="ordered locus">Dbac_2675</name>
</gene>
<feature type="domain" description="ChrB C-terminal" evidence="1">
    <location>
        <begin position="190"/>
        <end position="319"/>
    </location>
</feature>
<dbReference type="OrthoDB" id="9784302at2"/>
<reference evidence="3 4" key="1">
    <citation type="journal article" date="2009" name="Stand. Genomic Sci.">
        <title>Complete genome sequence of Desulfomicrobium baculatum type strain (X).</title>
        <authorList>
            <person name="Copeland A."/>
            <person name="Spring S."/>
            <person name="Goker M."/>
            <person name="Schneider S."/>
            <person name="Lapidus A."/>
            <person name="Del Rio T.G."/>
            <person name="Tice H."/>
            <person name="Cheng J.F."/>
            <person name="Chen F."/>
            <person name="Nolan M."/>
            <person name="Bruce D."/>
            <person name="Goodwin L."/>
            <person name="Pitluck S."/>
            <person name="Ivanova N."/>
            <person name="Mavrommatis K."/>
            <person name="Ovchinnikova G."/>
            <person name="Pati A."/>
            <person name="Chen A."/>
            <person name="Palaniappan K."/>
            <person name="Land M."/>
            <person name="Hauser L."/>
            <person name="Chang Y.J."/>
            <person name="Jeffries C.C."/>
            <person name="Meincke L."/>
            <person name="Sims D."/>
            <person name="Brettin T."/>
            <person name="Detter J.C."/>
            <person name="Han C."/>
            <person name="Chain P."/>
            <person name="Bristow J."/>
            <person name="Eisen J.A."/>
            <person name="Markowitz V."/>
            <person name="Hugenholtz P."/>
            <person name="Kyrpides N.C."/>
            <person name="Klenk H.P."/>
            <person name="Lucas S."/>
        </authorList>
    </citation>
    <scope>NUCLEOTIDE SEQUENCE [LARGE SCALE GENOMIC DNA]</scope>
    <source>
        <strain evidence="4">DSM 4028 / VKM B-1378 / X</strain>
    </source>
</reference>
<evidence type="ECO:0000259" key="2">
    <source>
        <dbReference type="Pfam" id="PF20229"/>
    </source>
</evidence>
<dbReference type="InterPro" id="IPR046858">
    <property type="entry name" value="ChrB_N"/>
</dbReference>